<protein>
    <recommendedName>
        <fullName evidence="2">CS domain-containing protein</fullName>
    </recommendedName>
</protein>
<dbReference type="AlphaFoldDB" id="A0A7N2N143"/>
<feature type="domain" description="CS" evidence="2">
    <location>
        <begin position="62"/>
        <end position="156"/>
    </location>
</feature>
<evidence type="ECO:0000313" key="3">
    <source>
        <dbReference type="EnsemblPlants" id="QL12p001513:mrna"/>
    </source>
</evidence>
<accession>A0A7N2N143</accession>
<dbReference type="PANTHER" id="PTHR21087:SF23">
    <property type="entry name" value="INACTIVE SHIKIMATE KINASE LIKE 2, CHLOROPLASTIC-RELATED"/>
    <property type="match status" value="1"/>
</dbReference>
<keyword evidence="4" id="KW-1185">Reference proteome</keyword>
<dbReference type="InterPro" id="IPR027417">
    <property type="entry name" value="P-loop_NTPase"/>
</dbReference>
<dbReference type="InterPro" id="IPR031322">
    <property type="entry name" value="Shikimate/glucono_kinase"/>
</dbReference>
<dbReference type="EMBL" id="LRBV02000012">
    <property type="status" value="NOT_ANNOTATED_CDS"/>
    <property type="molecule type" value="Genomic_DNA"/>
</dbReference>
<dbReference type="PANTHER" id="PTHR21087">
    <property type="entry name" value="SHIKIMATE KINASE"/>
    <property type="match status" value="1"/>
</dbReference>
<dbReference type="PROSITE" id="PS51203">
    <property type="entry name" value="CS"/>
    <property type="match status" value="1"/>
</dbReference>
<dbReference type="Pfam" id="PF04969">
    <property type="entry name" value="CS"/>
    <property type="match status" value="1"/>
</dbReference>
<reference evidence="3" key="2">
    <citation type="submission" date="2021-01" db="UniProtKB">
        <authorList>
            <consortium name="EnsemblPlants"/>
        </authorList>
    </citation>
    <scope>IDENTIFICATION</scope>
</reference>
<dbReference type="EnsemblPlants" id="QL12p001513:mrna">
    <property type="protein sequence ID" value="QL12p001513:mrna"/>
    <property type="gene ID" value="QL12p001513"/>
</dbReference>
<dbReference type="FunCoup" id="A0A7N2N143">
    <property type="interactions" value="1559"/>
</dbReference>
<dbReference type="Proteomes" id="UP000594261">
    <property type="component" value="Chromosome 12"/>
</dbReference>
<dbReference type="Gene3D" id="2.60.40.790">
    <property type="match status" value="1"/>
</dbReference>
<dbReference type="Gramene" id="QL12p001513:mrna">
    <property type="protein sequence ID" value="QL12p001513:mrna"/>
    <property type="gene ID" value="QL12p001513"/>
</dbReference>
<dbReference type="InterPro" id="IPR007052">
    <property type="entry name" value="CS_dom"/>
</dbReference>
<proteinExistence type="inferred from homology"/>
<reference evidence="3 4" key="1">
    <citation type="journal article" date="2016" name="G3 (Bethesda)">
        <title>First Draft Assembly and Annotation of the Genome of a California Endemic Oak Quercus lobata Nee (Fagaceae).</title>
        <authorList>
            <person name="Sork V.L."/>
            <person name="Fitz-Gibbon S.T."/>
            <person name="Puiu D."/>
            <person name="Crepeau M."/>
            <person name="Gugger P.F."/>
            <person name="Sherman R."/>
            <person name="Stevens K."/>
            <person name="Langley C.H."/>
            <person name="Pellegrini M."/>
            <person name="Salzberg S.L."/>
        </authorList>
    </citation>
    <scope>NUCLEOTIDE SEQUENCE [LARGE SCALE GENOMIC DNA]</scope>
    <source>
        <strain evidence="3 4">cv. SW786</strain>
    </source>
</reference>
<evidence type="ECO:0000256" key="1">
    <source>
        <dbReference type="ARBA" id="ARBA00006997"/>
    </source>
</evidence>
<name>A0A7N2N143_QUELO</name>
<dbReference type="SUPFAM" id="SSF49764">
    <property type="entry name" value="HSP20-like chaperones"/>
    <property type="match status" value="1"/>
</dbReference>
<dbReference type="Pfam" id="PF01202">
    <property type="entry name" value="SKI"/>
    <property type="match status" value="1"/>
</dbReference>
<dbReference type="GO" id="GO:0005829">
    <property type="term" value="C:cytosol"/>
    <property type="evidence" value="ECO:0007669"/>
    <property type="project" value="TreeGrafter"/>
</dbReference>
<dbReference type="OMA" id="FSCNCLS"/>
<dbReference type="InterPro" id="IPR008978">
    <property type="entry name" value="HSP20-like_chaperone"/>
</dbReference>
<dbReference type="FunFam" id="2.60.40.790:FF:000050">
    <property type="entry name" value="Probable inactive shikimate kinase like 2, chloroplastic"/>
    <property type="match status" value="1"/>
</dbReference>
<comment type="similarity">
    <text evidence="1">Belongs to the shikimate kinase family.</text>
</comment>
<dbReference type="GO" id="GO:0006950">
    <property type="term" value="P:response to stress"/>
    <property type="evidence" value="ECO:0007669"/>
    <property type="project" value="UniProtKB-ARBA"/>
</dbReference>
<organism evidence="3 4">
    <name type="scientific">Quercus lobata</name>
    <name type="common">Valley oak</name>
    <dbReference type="NCBI Taxonomy" id="97700"/>
    <lineage>
        <taxon>Eukaryota</taxon>
        <taxon>Viridiplantae</taxon>
        <taxon>Streptophyta</taxon>
        <taxon>Embryophyta</taxon>
        <taxon>Tracheophyta</taxon>
        <taxon>Spermatophyta</taxon>
        <taxon>Magnoliopsida</taxon>
        <taxon>eudicotyledons</taxon>
        <taxon>Gunneridae</taxon>
        <taxon>Pentapetalae</taxon>
        <taxon>rosids</taxon>
        <taxon>fabids</taxon>
        <taxon>Fagales</taxon>
        <taxon>Fagaceae</taxon>
        <taxon>Quercus</taxon>
    </lineage>
</organism>
<dbReference type="Gene3D" id="3.40.50.300">
    <property type="entry name" value="P-loop containing nucleotide triphosphate hydrolases"/>
    <property type="match status" value="1"/>
</dbReference>
<evidence type="ECO:0000259" key="2">
    <source>
        <dbReference type="PROSITE" id="PS51203"/>
    </source>
</evidence>
<dbReference type="InParanoid" id="A0A7N2N143"/>
<evidence type="ECO:0000313" key="4">
    <source>
        <dbReference type="Proteomes" id="UP000594261"/>
    </source>
</evidence>
<sequence length="396" mass="43752">MSTITASLCFLSGNKNPIKTLNLSPSNSNSVRRWSSHVIKTSSSNSNRLSFNCKSASTIPFVSSKNYEFSDGSSEVELRLQLGAQDIQSYRDISVDANDNSLKIRIQRYGSVITLIETDHLFEKIKPAETIWYIDDDQLVVNLKKQDPDLKWPDIVESWDSLTVGSLQLLQGTAIFIVGDSTEINETVAREIAVGIGYTPLTTKELLETYAKQTIDSWVLTEGSDSVAEAEGAILESLSSHVRAVVATLGGQQGAARRADKWQHLYAGFTVWLSQTEATDEDSAKKEARRHIQDARLAYSKADVVVKLQGWDSDQTKSVAQASLRAIKQLVLSDKNLPEQNTINCGSCQLMVSCFGARVRYSTMFLGTQDMGIMTKTNIIASDRVMIIRAPNIINI</sequence>